<name>A0ABD1S4R7_9LAMI</name>
<comment type="caution">
    <text evidence="1">The sequence shown here is derived from an EMBL/GenBank/DDBJ whole genome shotgun (WGS) entry which is preliminary data.</text>
</comment>
<dbReference type="Proteomes" id="UP001604277">
    <property type="component" value="Unassembled WGS sequence"/>
</dbReference>
<evidence type="ECO:0000313" key="1">
    <source>
        <dbReference type="EMBL" id="KAL2495466.1"/>
    </source>
</evidence>
<proteinExistence type="predicted"/>
<keyword evidence="2" id="KW-1185">Reference proteome</keyword>
<protein>
    <submittedName>
        <fullName evidence="1">Uncharacterized protein</fullName>
    </submittedName>
</protein>
<organism evidence="1 2">
    <name type="scientific">Forsythia ovata</name>
    <dbReference type="NCBI Taxonomy" id="205694"/>
    <lineage>
        <taxon>Eukaryota</taxon>
        <taxon>Viridiplantae</taxon>
        <taxon>Streptophyta</taxon>
        <taxon>Embryophyta</taxon>
        <taxon>Tracheophyta</taxon>
        <taxon>Spermatophyta</taxon>
        <taxon>Magnoliopsida</taxon>
        <taxon>eudicotyledons</taxon>
        <taxon>Gunneridae</taxon>
        <taxon>Pentapetalae</taxon>
        <taxon>asterids</taxon>
        <taxon>lamiids</taxon>
        <taxon>Lamiales</taxon>
        <taxon>Oleaceae</taxon>
        <taxon>Forsythieae</taxon>
        <taxon>Forsythia</taxon>
    </lineage>
</organism>
<reference evidence="2" key="1">
    <citation type="submission" date="2024-07" db="EMBL/GenBank/DDBJ databases">
        <title>Two chromosome-level genome assemblies of Korean endemic species Abeliophyllum distichum and Forsythia ovata (Oleaceae).</title>
        <authorList>
            <person name="Jang H."/>
        </authorList>
    </citation>
    <scope>NUCLEOTIDE SEQUENCE [LARGE SCALE GENOMIC DNA]</scope>
</reference>
<dbReference type="AlphaFoldDB" id="A0ABD1S4R7"/>
<evidence type="ECO:0000313" key="2">
    <source>
        <dbReference type="Proteomes" id="UP001604277"/>
    </source>
</evidence>
<sequence>MDLLKLAEMYYSRSHLLNCELYKVLAMKVDELHSTVRRGKNIDVFCSENKALHAQLAFFEDARAQAVYDITKARMIQRVCVQAQKRADSQLQACQNMIHTKDKELIEVLVEL</sequence>
<gene>
    <name evidence="1" type="ORF">Fot_39223</name>
</gene>
<dbReference type="EMBL" id="JBFOLJ010000011">
    <property type="protein sequence ID" value="KAL2495466.1"/>
    <property type="molecule type" value="Genomic_DNA"/>
</dbReference>
<accession>A0ABD1S4R7</accession>